<dbReference type="EMBL" id="CM039431">
    <property type="protein sequence ID" value="KAI4334847.1"/>
    <property type="molecule type" value="Genomic_DNA"/>
</dbReference>
<proteinExistence type="predicted"/>
<comment type="caution">
    <text evidence="1">The sequence shown here is derived from an EMBL/GenBank/DDBJ whole genome shotgun (WGS) entry which is preliminary data.</text>
</comment>
<evidence type="ECO:0000313" key="1">
    <source>
        <dbReference type="EMBL" id="KAI4334847.1"/>
    </source>
</evidence>
<protein>
    <submittedName>
        <fullName evidence="1">Uncharacterized protein</fullName>
    </submittedName>
</protein>
<evidence type="ECO:0000313" key="2">
    <source>
        <dbReference type="Proteomes" id="UP000828941"/>
    </source>
</evidence>
<sequence length="237" mass="26984">MLSQQQNPVGVSRSLQQEMSSNGINTEADIKPFSIRQFVVSSRQKNIFVCWPFTEKYLQLCLNHGLKDVLPPIELPTKFAESIKDSSNLDCCQDGNNAYICKVEKPYLIEQQQNIKSELDFSSNEERSKVTSRDEEGSPQNCNVFSFVSPEADTFTKPSSGLIHKGMQRLSSCKRKKHKWRRRKGKFCKKKSMTEILAAAKHCTLEDLQRINELCYIGTGIEACHQMAPLENNSNLK</sequence>
<accession>A0ACB9NFY2</accession>
<name>A0ACB9NFY2_BAUVA</name>
<dbReference type="Proteomes" id="UP000828941">
    <property type="component" value="Chromosome 6"/>
</dbReference>
<organism evidence="1 2">
    <name type="scientific">Bauhinia variegata</name>
    <name type="common">Purple orchid tree</name>
    <name type="synonym">Phanera variegata</name>
    <dbReference type="NCBI Taxonomy" id="167791"/>
    <lineage>
        <taxon>Eukaryota</taxon>
        <taxon>Viridiplantae</taxon>
        <taxon>Streptophyta</taxon>
        <taxon>Embryophyta</taxon>
        <taxon>Tracheophyta</taxon>
        <taxon>Spermatophyta</taxon>
        <taxon>Magnoliopsida</taxon>
        <taxon>eudicotyledons</taxon>
        <taxon>Gunneridae</taxon>
        <taxon>Pentapetalae</taxon>
        <taxon>rosids</taxon>
        <taxon>fabids</taxon>
        <taxon>Fabales</taxon>
        <taxon>Fabaceae</taxon>
        <taxon>Cercidoideae</taxon>
        <taxon>Cercideae</taxon>
        <taxon>Bauhiniinae</taxon>
        <taxon>Bauhinia</taxon>
    </lineage>
</organism>
<reference evidence="1 2" key="1">
    <citation type="journal article" date="2022" name="DNA Res.">
        <title>Chromosomal-level genome assembly of the orchid tree Bauhinia variegata (Leguminosae; Cercidoideae) supports the allotetraploid origin hypothesis of Bauhinia.</title>
        <authorList>
            <person name="Zhong Y."/>
            <person name="Chen Y."/>
            <person name="Zheng D."/>
            <person name="Pang J."/>
            <person name="Liu Y."/>
            <person name="Luo S."/>
            <person name="Meng S."/>
            <person name="Qian L."/>
            <person name="Wei D."/>
            <person name="Dai S."/>
            <person name="Zhou R."/>
        </authorList>
    </citation>
    <scope>NUCLEOTIDE SEQUENCE [LARGE SCALE GENOMIC DNA]</scope>
    <source>
        <strain evidence="1">BV-YZ2020</strain>
    </source>
</reference>
<keyword evidence="2" id="KW-1185">Reference proteome</keyword>
<gene>
    <name evidence="1" type="ORF">L6164_013556</name>
</gene>